<keyword evidence="5" id="KW-0812">Transmembrane</keyword>
<dbReference type="Pfam" id="PF06537">
    <property type="entry name" value="DHOR"/>
    <property type="match status" value="2"/>
</dbReference>
<dbReference type="Gene3D" id="1.10.760.10">
    <property type="entry name" value="Cytochrome c-like domain"/>
    <property type="match status" value="1"/>
</dbReference>
<keyword evidence="3 4" id="KW-0408">Iron</keyword>
<comment type="caution">
    <text evidence="7">The sequence shown here is derived from an EMBL/GenBank/DDBJ whole genome shotgun (WGS) entry which is preliminary data.</text>
</comment>
<dbReference type="InterPro" id="IPR051395">
    <property type="entry name" value="Cytochrome_c_Peroxidase/MauG"/>
</dbReference>
<evidence type="ECO:0000256" key="4">
    <source>
        <dbReference type="PROSITE-ProRule" id="PRU00433"/>
    </source>
</evidence>
<feature type="domain" description="Cytochrome c" evidence="6">
    <location>
        <begin position="331"/>
        <end position="462"/>
    </location>
</feature>
<reference evidence="7" key="1">
    <citation type="submission" date="2019-05" db="EMBL/GenBank/DDBJ databases">
        <title>Whole genome sequencing of Pseudanabaena catenata USMAC16.</title>
        <authorList>
            <person name="Khan Z."/>
            <person name="Omar W.M."/>
            <person name="Convey P."/>
            <person name="Merican F."/>
            <person name="Najimudin N."/>
        </authorList>
    </citation>
    <scope>NUCLEOTIDE SEQUENCE</scope>
    <source>
        <strain evidence="7">USMAC16</strain>
    </source>
</reference>
<feature type="transmembrane region" description="Helical" evidence="5">
    <location>
        <begin position="12"/>
        <end position="31"/>
    </location>
</feature>
<evidence type="ECO:0000259" key="6">
    <source>
        <dbReference type="PROSITE" id="PS51007"/>
    </source>
</evidence>
<dbReference type="PANTHER" id="PTHR30600:SF4">
    <property type="entry name" value="CYTOCHROME C DOMAIN-CONTAINING PROTEIN"/>
    <property type="match status" value="1"/>
</dbReference>
<organism evidence="7 8">
    <name type="scientific">Pseudanabaena catenata USMAC16</name>
    <dbReference type="NCBI Taxonomy" id="1855837"/>
    <lineage>
        <taxon>Bacteria</taxon>
        <taxon>Bacillati</taxon>
        <taxon>Cyanobacteriota</taxon>
        <taxon>Cyanophyceae</taxon>
        <taxon>Pseudanabaenales</taxon>
        <taxon>Pseudanabaenaceae</taxon>
        <taxon>Pseudanabaena</taxon>
    </lineage>
</organism>
<dbReference type="GO" id="GO:0020037">
    <property type="term" value="F:heme binding"/>
    <property type="evidence" value="ECO:0007669"/>
    <property type="project" value="InterPro"/>
</dbReference>
<dbReference type="AlphaFoldDB" id="A0A9X4MC09"/>
<evidence type="ECO:0000313" key="7">
    <source>
        <dbReference type="EMBL" id="MDG3496744.1"/>
    </source>
</evidence>
<evidence type="ECO:0000256" key="3">
    <source>
        <dbReference type="ARBA" id="ARBA00023004"/>
    </source>
</evidence>
<accession>A0A9X4MC09</accession>
<dbReference type="InterPro" id="IPR010538">
    <property type="entry name" value="DHOR"/>
</dbReference>
<gene>
    <name evidence="7" type="ORF">FEV09_19575</name>
</gene>
<dbReference type="GO" id="GO:0009055">
    <property type="term" value="F:electron transfer activity"/>
    <property type="evidence" value="ECO:0007669"/>
    <property type="project" value="InterPro"/>
</dbReference>
<keyword evidence="2 4" id="KW-0479">Metal-binding</keyword>
<dbReference type="InterPro" id="IPR036909">
    <property type="entry name" value="Cyt_c-like_dom_sf"/>
</dbReference>
<evidence type="ECO:0000256" key="1">
    <source>
        <dbReference type="ARBA" id="ARBA00022617"/>
    </source>
</evidence>
<dbReference type="Proteomes" id="UP001152872">
    <property type="component" value="Unassembled WGS sequence"/>
</dbReference>
<keyword evidence="1 4" id="KW-0349">Heme</keyword>
<sequence>MHTLSSRSHSQVIRLLILAVAIAVIGIQTWMDYQKLPPINLDPLSGGQTSITNRTSRAFDNPAANLTEEELKKHSEANVTFNDVFVSAPSQVNPGLGPLFNNTSCNGCHLRNGRGMPIIGSSTSLKSQLLVRVSLPYGQPEVMGGSVPVPNIGTQIRDHAIYGYQPNAEVNLQWQETEGKYADGASYKLRSPKTTITLPDGKPLPEEVMTSLRLPPPVIGLGLLEAIADKTILDLADPQDKNGDGISGTPNMVWDVEKKATVLGRFGLKANQPNLRQQTAAAYVNDMGITNPVFPDPSGKNDITEEKLVSATFYSQSLTVPARPVAMVNDPTVQKGDRLFHSAGCASCHIQTLKTGKHQLAAISEQTIHPYTDLLLHDMGKGLADNRPDFLASGTEWRTSPLWAIGLTQTVLPYSGFLHDGRARTLEEAILWHGGEAEKSKQAFLNMDKGDRTSLIQFLNSL</sequence>
<dbReference type="RefSeq" id="WP_009628938.1">
    <property type="nucleotide sequence ID" value="NZ_VBTY01000223.1"/>
</dbReference>
<dbReference type="PANTHER" id="PTHR30600">
    <property type="entry name" value="CYTOCHROME C PEROXIDASE-RELATED"/>
    <property type="match status" value="1"/>
</dbReference>
<evidence type="ECO:0000256" key="2">
    <source>
        <dbReference type="ARBA" id="ARBA00022723"/>
    </source>
</evidence>
<dbReference type="EMBL" id="VBTY01000223">
    <property type="protein sequence ID" value="MDG3496744.1"/>
    <property type="molecule type" value="Genomic_DNA"/>
</dbReference>
<evidence type="ECO:0000313" key="8">
    <source>
        <dbReference type="Proteomes" id="UP001152872"/>
    </source>
</evidence>
<dbReference type="PIRSF" id="PIRSF028099">
    <property type="entry name" value="DUF1111"/>
    <property type="match status" value="1"/>
</dbReference>
<protein>
    <submittedName>
        <fullName evidence="7">Di-heme oxidoredictase family protein</fullName>
    </submittedName>
</protein>
<proteinExistence type="predicted"/>
<dbReference type="GO" id="GO:0046872">
    <property type="term" value="F:metal ion binding"/>
    <property type="evidence" value="ECO:0007669"/>
    <property type="project" value="UniProtKB-KW"/>
</dbReference>
<dbReference type="GO" id="GO:0004130">
    <property type="term" value="F:cytochrome-c peroxidase activity"/>
    <property type="evidence" value="ECO:0007669"/>
    <property type="project" value="TreeGrafter"/>
</dbReference>
<dbReference type="InterPro" id="IPR009056">
    <property type="entry name" value="Cyt_c-like_dom"/>
</dbReference>
<dbReference type="SUPFAM" id="SSF46626">
    <property type="entry name" value="Cytochrome c"/>
    <property type="match status" value="1"/>
</dbReference>
<evidence type="ECO:0000256" key="5">
    <source>
        <dbReference type="SAM" id="Phobius"/>
    </source>
</evidence>
<keyword evidence="5" id="KW-0472">Membrane</keyword>
<keyword evidence="8" id="KW-1185">Reference proteome</keyword>
<name>A0A9X4MC09_9CYAN</name>
<keyword evidence="5" id="KW-1133">Transmembrane helix</keyword>
<dbReference type="PROSITE" id="PS51007">
    <property type="entry name" value="CYTC"/>
    <property type="match status" value="1"/>
</dbReference>